<comment type="subcellular location">
    <subcellularLocation>
        <location evidence="1">Nucleus</location>
    </subcellularLocation>
</comment>
<evidence type="ECO:0000256" key="3">
    <source>
        <dbReference type="ARBA" id="ARBA00023015"/>
    </source>
</evidence>
<keyword evidence="3" id="KW-0805">Transcription regulation</keyword>
<organism evidence="9 10">
    <name type="scientific">Lentinula boryana</name>
    <dbReference type="NCBI Taxonomy" id="40481"/>
    <lineage>
        <taxon>Eukaryota</taxon>
        <taxon>Fungi</taxon>
        <taxon>Dikarya</taxon>
        <taxon>Basidiomycota</taxon>
        <taxon>Agaricomycotina</taxon>
        <taxon>Agaricomycetes</taxon>
        <taxon>Agaricomycetidae</taxon>
        <taxon>Agaricales</taxon>
        <taxon>Marasmiineae</taxon>
        <taxon>Omphalotaceae</taxon>
        <taxon>Lentinula</taxon>
    </lineage>
</organism>
<dbReference type="InterPro" id="IPR036864">
    <property type="entry name" value="Zn2-C6_fun-type_DNA-bd_sf"/>
</dbReference>
<dbReference type="CDD" id="cd00067">
    <property type="entry name" value="GAL4"/>
    <property type="match status" value="1"/>
</dbReference>
<dbReference type="InterPro" id="IPR001138">
    <property type="entry name" value="Zn2Cys6_DnaBD"/>
</dbReference>
<dbReference type="PANTHER" id="PTHR47338">
    <property type="entry name" value="ZN(II)2CYS6 TRANSCRIPTION FACTOR (EUROFUNG)-RELATED"/>
    <property type="match status" value="1"/>
</dbReference>
<evidence type="ECO:0000259" key="8">
    <source>
        <dbReference type="PROSITE" id="PS50048"/>
    </source>
</evidence>
<name>A0ABQ8Q7M6_9AGAR</name>
<feature type="domain" description="Zn(2)-C6 fungal-type" evidence="8">
    <location>
        <begin position="119"/>
        <end position="154"/>
    </location>
</feature>
<keyword evidence="5" id="KW-0539">Nucleus</keyword>
<evidence type="ECO:0000313" key="10">
    <source>
        <dbReference type="Proteomes" id="UP001163828"/>
    </source>
</evidence>
<sequence length="713" mass="78604">MYCPWTIQHTGNFHKFMEKFRADNFLANRRKSEHAFKARVDEEMIVPGVGHLTPNPKSLNIRDKGYKWSCNSGSPAQSSLHALNCLLCLITMSTYEAVLSKTLPKLSIPKRRNLNRGKACRNCRIRKNKCDGQSPSCSQCLRRSRGGVVVECVYEKVSQTRKQTLQETIQKLEARLYQLAGSVAEEDSVITQRSPTCHLNSPTLTSDISLSKIPESFGSYSEDSSFEIESLITSCGSCTSPLVNSSGQVSSFRDTVYEELTSDPEMKLIQSFLPHAQSFGFFLDIPRFCESAALALPLGHHDRPFPGLLSTLYLLGSFLSKPSRDLDTALCRALLHVANALSSPHPMHILHGIQAEILLAVYFFHTGRLMEGKYHINSAVSLTLSSGYHKLGSGIPTQPEMSSPFESVPVAPRDDTLVEEEKVRAFWMTFTLANCWGVVGGSMPSMVFECHGELIDTPWPRNDAGLEGSLGSIPTSSEGRMTVQSFLDRVVVMSTSLPTPSAMELYAKSSILLERATDVATSYCSDPLSDERRGFSKMFASLDSFIDDWAKKLPPFLQTISTSPDAPLTLVTHTIINIATINLHAPFGTTNPMSRNKALVAARHCVELVRQAKLTIKTANGASLVVNPFFGPMWTTVCQIFIEEIGRVPGTSEEGLSSSPWGEDAPGSSGSLTKEGLVGMLDEMFEVMEVIAMNCPLMKYQLYKLKSIYRLGS</sequence>
<evidence type="ECO:0000256" key="6">
    <source>
        <dbReference type="SAM" id="Coils"/>
    </source>
</evidence>
<feature type="coiled-coil region" evidence="6">
    <location>
        <begin position="155"/>
        <end position="182"/>
    </location>
</feature>
<dbReference type="Proteomes" id="UP001163828">
    <property type="component" value="Unassembled WGS sequence"/>
</dbReference>
<evidence type="ECO:0000256" key="1">
    <source>
        <dbReference type="ARBA" id="ARBA00004123"/>
    </source>
</evidence>
<dbReference type="SUPFAM" id="SSF57701">
    <property type="entry name" value="Zn2/Cys6 DNA-binding domain"/>
    <property type="match status" value="1"/>
</dbReference>
<accession>A0ABQ8Q7M6</accession>
<keyword evidence="2" id="KW-0479">Metal-binding</keyword>
<evidence type="ECO:0000256" key="7">
    <source>
        <dbReference type="SAM" id="MobiDB-lite"/>
    </source>
</evidence>
<reference evidence="9" key="1">
    <citation type="submission" date="2022-08" db="EMBL/GenBank/DDBJ databases">
        <authorList>
            <consortium name="DOE Joint Genome Institute"/>
            <person name="Min B."/>
            <person name="Riley R."/>
            <person name="Sierra-Patev S."/>
            <person name="Naranjo-Ortiz M."/>
            <person name="Looney B."/>
            <person name="Konkel Z."/>
            <person name="Slot J.C."/>
            <person name="Sakamoto Y."/>
            <person name="Steenwyk J.L."/>
            <person name="Rokas A."/>
            <person name="Carro J."/>
            <person name="Camarero S."/>
            <person name="Ferreira P."/>
            <person name="Molpeceres G."/>
            <person name="Ruiz-Duenas F.J."/>
            <person name="Serrano A."/>
            <person name="Henrissat B."/>
            <person name="Drula E."/>
            <person name="Hughes K.W."/>
            <person name="Mata J.L."/>
            <person name="Ishikawa N.K."/>
            <person name="Vargas-Isla R."/>
            <person name="Ushijima S."/>
            <person name="Smith C.A."/>
            <person name="Ahrendt S."/>
            <person name="Andreopoulos W."/>
            <person name="He G."/>
            <person name="Labutti K."/>
            <person name="Lipzen A."/>
            <person name="Ng V."/>
            <person name="Sandor L."/>
            <person name="Barry K."/>
            <person name="Martinez A.T."/>
            <person name="Xiao Y."/>
            <person name="Gibbons J.G."/>
            <person name="Terashima K."/>
            <person name="Hibbett D.S."/>
            <person name="Grigoriev I.V."/>
        </authorList>
    </citation>
    <scope>NUCLEOTIDE SEQUENCE</scope>
    <source>
        <strain evidence="9">TFB10827</strain>
    </source>
</reference>
<evidence type="ECO:0000256" key="5">
    <source>
        <dbReference type="ARBA" id="ARBA00023242"/>
    </source>
</evidence>
<dbReference type="Gene3D" id="4.10.240.10">
    <property type="entry name" value="Zn(2)-C6 fungal-type DNA-binding domain"/>
    <property type="match status" value="1"/>
</dbReference>
<dbReference type="Pfam" id="PF00172">
    <property type="entry name" value="Zn_clus"/>
    <property type="match status" value="1"/>
</dbReference>
<dbReference type="PANTHER" id="PTHR47338:SF29">
    <property type="entry name" value="ZN(2)-C6 FUNGAL-TYPE DOMAIN-CONTAINING PROTEIN"/>
    <property type="match status" value="1"/>
</dbReference>
<evidence type="ECO:0000256" key="2">
    <source>
        <dbReference type="ARBA" id="ARBA00022723"/>
    </source>
</evidence>
<keyword evidence="6" id="KW-0175">Coiled coil</keyword>
<keyword evidence="4" id="KW-0804">Transcription</keyword>
<dbReference type="EMBL" id="MU790702">
    <property type="protein sequence ID" value="KAJ3994465.1"/>
    <property type="molecule type" value="Genomic_DNA"/>
</dbReference>
<proteinExistence type="predicted"/>
<dbReference type="CDD" id="cd12148">
    <property type="entry name" value="fungal_TF_MHR"/>
    <property type="match status" value="1"/>
</dbReference>
<dbReference type="SMART" id="SM00066">
    <property type="entry name" value="GAL4"/>
    <property type="match status" value="1"/>
</dbReference>
<comment type="caution">
    <text evidence="9">The sequence shown here is derived from an EMBL/GenBank/DDBJ whole genome shotgun (WGS) entry which is preliminary data.</text>
</comment>
<feature type="region of interest" description="Disordered" evidence="7">
    <location>
        <begin position="651"/>
        <end position="670"/>
    </location>
</feature>
<evidence type="ECO:0000313" key="9">
    <source>
        <dbReference type="EMBL" id="KAJ3994465.1"/>
    </source>
</evidence>
<dbReference type="InterPro" id="IPR050815">
    <property type="entry name" value="TF_fung"/>
</dbReference>
<protein>
    <submittedName>
        <fullName evidence="9">Zn(2)-Cys(6) binuclear cluster domain-containing protein</fullName>
    </submittedName>
</protein>
<gene>
    <name evidence="9" type="ORF">F5050DRAFT_514103</name>
</gene>
<dbReference type="PROSITE" id="PS50048">
    <property type="entry name" value="ZN2_CY6_FUNGAL_2"/>
    <property type="match status" value="1"/>
</dbReference>
<keyword evidence="10" id="KW-1185">Reference proteome</keyword>
<evidence type="ECO:0000256" key="4">
    <source>
        <dbReference type="ARBA" id="ARBA00023163"/>
    </source>
</evidence>